<keyword evidence="2" id="KW-1185">Reference proteome</keyword>
<reference evidence="1 2" key="1">
    <citation type="journal article" date="2023" name="Life. Sci Alliance">
        <title>Evolutionary insights into 3D genome organization and epigenetic landscape of Vigna mungo.</title>
        <authorList>
            <person name="Junaid A."/>
            <person name="Singh B."/>
            <person name="Bhatia S."/>
        </authorList>
    </citation>
    <scope>NUCLEOTIDE SEQUENCE [LARGE SCALE GENOMIC DNA]</scope>
    <source>
        <strain evidence="1">Urdbean</strain>
    </source>
</reference>
<dbReference type="AlphaFoldDB" id="A0AAQ3RMY0"/>
<evidence type="ECO:0000313" key="1">
    <source>
        <dbReference type="EMBL" id="WVY98368.1"/>
    </source>
</evidence>
<dbReference type="EMBL" id="CP144692">
    <property type="protein sequence ID" value="WVY98368.1"/>
    <property type="molecule type" value="Genomic_DNA"/>
</dbReference>
<protein>
    <submittedName>
        <fullName evidence="1">Uncharacterized protein</fullName>
    </submittedName>
</protein>
<organism evidence="1 2">
    <name type="scientific">Vigna mungo</name>
    <name type="common">Black gram</name>
    <name type="synonym">Phaseolus mungo</name>
    <dbReference type="NCBI Taxonomy" id="3915"/>
    <lineage>
        <taxon>Eukaryota</taxon>
        <taxon>Viridiplantae</taxon>
        <taxon>Streptophyta</taxon>
        <taxon>Embryophyta</taxon>
        <taxon>Tracheophyta</taxon>
        <taxon>Spermatophyta</taxon>
        <taxon>Magnoliopsida</taxon>
        <taxon>eudicotyledons</taxon>
        <taxon>Gunneridae</taxon>
        <taxon>Pentapetalae</taxon>
        <taxon>rosids</taxon>
        <taxon>fabids</taxon>
        <taxon>Fabales</taxon>
        <taxon>Fabaceae</taxon>
        <taxon>Papilionoideae</taxon>
        <taxon>50 kb inversion clade</taxon>
        <taxon>NPAAA clade</taxon>
        <taxon>indigoferoid/millettioid clade</taxon>
        <taxon>Phaseoleae</taxon>
        <taxon>Vigna</taxon>
    </lineage>
</organism>
<accession>A0AAQ3RMY0</accession>
<evidence type="ECO:0000313" key="2">
    <source>
        <dbReference type="Proteomes" id="UP001374535"/>
    </source>
</evidence>
<gene>
    <name evidence="1" type="ORF">V8G54_030519</name>
</gene>
<name>A0AAQ3RMY0_VIGMU</name>
<dbReference type="Proteomes" id="UP001374535">
    <property type="component" value="Chromosome 9"/>
</dbReference>
<proteinExistence type="predicted"/>
<sequence length="115" mass="12302">MVDTVSSAYFSNSPILSGMSVTSLFASLIRASTDRFNHILLSLVSAITDDRACAVGCSINLLANIFSMASCHQTSRIRPILGSEAISIALAVSTFKARRANAAFRMDGGSSRRQR</sequence>